<dbReference type="HOGENOM" id="CLU_1676068_0_0_5"/>
<reference evidence="2" key="1">
    <citation type="submission" date="2006-01" db="EMBL/GenBank/DDBJ databases">
        <title>Complete sequence of Novosphingobium aromaticivorans DSM 12444.</title>
        <authorList>
            <consortium name="US DOE Joint Genome Institute"/>
            <person name="Copeland A."/>
            <person name="Lucas S."/>
            <person name="Lapidus A."/>
            <person name="Barry K."/>
            <person name="Detter J.C."/>
            <person name="Glavina T."/>
            <person name="Hammon N."/>
            <person name="Israni S."/>
            <person name="Pitluck S."/>
            <person name="Chain P."/>
            <person name="Malfatti S."/>
            <person name="Shin M."/>
            <person name="Vergez L."/>
            <person name="Schmutz J."/>
            <person name="Larimer F."/>
            <person name="Land M."/>
            <person name="Kyrpides N."/>
            <person name="Ivanova N."/>
            <person name="Fredrickson J."/>
            <person name="Balkwill D."/>
            <person name="Romine M.F."/>
            <person name="Richardson P."/>
        </authorList>
    </citation>
    <scope>NUCLEOTIDE SEQUENCE [LARGE SCALE GENOMIC DNA]</scope>
    <source>
        <strain evidence="2">ATCC 700278 / DSM 12444 / CCUG 56034 / CIP 105152 / NBRC 16084 / F199</strain>
    </source>
</reference>
<dbReference type="KEGG" id="nar:Saro_0643"/>
<sequence length="157" mass="18233">MGRRDPEIEATEEMLLEAWQLLMRSPDQERGWLISGQRSWWPQIIRDKVMDYADEDARPRQQLGRREVALRDRVFVDVGCLAEEIAPQIRPLVAVVLTMKTWRDVGGFRWERVWEALGGRESGTTSDGLKVRYQRTLKQLGAIEAARRDRVGDGERL</sequence>
<accession>Q2GAN3</accession>
<name>Q2GAN3_NOVAD</name>
<proteinExistence type="predicted"/>
<gene>
    <name evidence="1" type="ordered locus">Saro_0643</name>
</gene>
<protein>
    <submittedName>
        <fullName evidence="1">Uncharacterized protein</fullName>
    </submittedName>
</protein>
<evidence type="ECO:0000313" key="2">
    <source>
        <dbReference type="Proteomes" id="UP000009134"/>
    </source>
</evidence>
<dbReference type="RefSeq" id="WP_011444304.1">
    <property type="nucleotide sequence ID" value="NC_007794.1"/>
</dbReference>
<dbReference type="Proteomes" id="UP000009134">
    <property type="component" value="Chromosome"/>
</dbReference>
<dbReference type="EMBL" id="CP000248">
    <property type="protein sequence ID" value="ABD25090.1"/>
    <property type="molecule type" value="Genomic_DNA"/>
</dbReference>
<organism evidence="1 2">
    <name type="scientific">Novosphingobium aromaticivorans (strain ATCC 700278 / DSM 12444 / CCUG 56034 / CIP 105152 / NBRC 16084 / F199)</name>
    <dbReference type="NCBI Taxonomy" id="279238"/>
    <lineage>
        <taxon>Bacteria</taxon>
        <taxon>Pseudomonadati</taxon>
        <taxon>Pseudomonadota</taxon>
        <taxon>Alphaproteobacteria</taxon>
        <taxon>Sphingomonadales</taxon>
        <taxon>Sphingomonadaceae</taxon>
        <taxon>Novosphingobium</taxon>
    </lineage>
</organism>
<dbReference type="STRING" id="279238.Saro_0643"/>
<dbReference type="eggNOG" id="ENOG5031E6M">
    <property type="taxonomic scope" value="Bacteria"/>
</dbReference>
<dbReference type="AlphaFoldDB" id="Q2GAN3"/>
<keyword evidence="2" id="KW-1185">Reference proteome</keyword>
<evidence type="ECO:0000313" key="1">
    <source>
        <dbReference type="EMBL" id="ABD25090.1"/>
    </source>
</evidence>